<comment type="caution">
    <text evidence="2">The sequence shown here is derived from an EMBL/GenBank/DDBJ whole genome shotgun (WGS) entry which is preliminary data.</text>
</comment>
<protein>
    <recommendedName>
        <fullName evidence="1">TadE-like domain-containing protein</fullName>
    </recommendedName>
</protein>
<dbReference type="Proteomes" id="UP000030988">
    <property type="component" value="Unassembled WGS sequence"/>
</dbReference>
<proteinExistence type="predicted"/>
<accession>A0A0B2BZ11</accession>
<name>A0A0B2BZ11_9SPHN</name>
<sequence length="184" mass="19911">MRRQEDGVAVVEFALLAPVMLLLLAGTIEAAHFLLVQTTLEGAVSHAARENAVALTLNEDVRDAAMRARITDIMGAFPVAEGEKMEITTQVYRTFGGATPEGFEDLNGNGVYDDGELFADRNRNGVRDMAMPTGGRMGDVGDVVSYSVIYPVDPFFPFLEGVFGTPLRLTSNAVARNEPERSVL</sequence>
<reference evidence="2 3" key="1">
    <citation type="submission" date="2014-11" db="EMBL/GenBank/DDBJ databases">
        <title>Draft genome sequence of Kirrobacter mercurialis.</title>
        <authorList>
            <person name="Coil D.A."/>
            <person name="Eisen J.A."/>
        </authorList>
    </citation>
    <scope>NUCLEOTIDE SEQUENCE [LARGE SCALE GENOMIC DNA]</scope>
    <source>
        <strain evidence="2 3">Coronado</strain>
    </source>
</reference>
<organism evidence="2 3">
    <name type="scientific">Croceibacterium mercuriale</name>
    <dbReference type="NCBI Taxonomy" id="1572751"/>
    <lineage>
        <taxon>Bacteria</taxon>
        <taxon>Pseudomonadati</taxon>
        <taxon>Pseudomonadota</taxon>
        <taxon>Alphaproteobacteria</taxon>
        <taxon>Sphingomonadales</taxon>
        <taxon>Erythrobacteraceae</taxon>
        <taxon>Croceibacterium</taxon>
    </lineage>
</organism>
<dbReference type="STRING" id="1572751.PK98_07175"/>
<dbReference type="InterPro" id="IPR012495">
    <property type="entry name" value="TadE-like_dom"/>
</dbReference>
<dbReference type="Pfam" id="PF07811">
    <property type="entry name" value="TadE"/>
    <property type="match status" value="1"/>
</dbReference>
<feature type="domain" description="TadE-like" evidence="1">
    <location>
        <begin position="7"/>
        <end position="49"/>
    </location>
</feature>
<gene>
    <name evidence="2" type="ORF">PK98_07175</name>
</gene>
<evidence type="ECO:0000313" key="2">
    <source>
        <dbReference type="EMBL" id="KHL26828.1"/>
    </source>
</evidence>
<dbReference type="EMBL" id="JTDN01000001">
    <property type="protein sequence ID" value="KHL26828.1"/>
    <property type="molecule type" value="Genomic_DNA"/>
</dbReference>
<keyword evidence="3" id="KW-1185">Reference proteome</keyword>
<evidence type="ECO:0000313" key="3">
    <source>
        <dbReference type="Proteomes" id="UP000030988"/>
    </source>
</evidence>
<dbReference type="AlphaFoldDB" id="A0A0B2BZ11"/>
<evidence type="ECO:0000259" key="1">
    <source>
        <dbReference type="Pfam" id="PF07811"/>
    </source>
</evidence>